<dbReference type="EC" id="1.5.1.2" evidence="8 9"/>
<dbReference type="InterPro" id="IPR028939">
    <property type="entry name" value="P5C_Rdtase_cat_N"/>
</dbReference>
<feature type="domain" description="Pyrroline-5-carboxylate reductase catalytic N-terminal" evidence="12">
    <location>
        <begin position="6"/>
        <end position="100"/>
    </location>
</feature>
<dbReference type="InterPro" id="IPR036291">
    <property type="entry name" value="NAD(P)-bd_dom_sf"/>
</dbReference>
<dbReference type="GO" id="GO:0055129">
    <property type="term" value="P:L-proline biosynthetic process"/>
    <property type="evidence" value="ECO:0007669"/>
    <property type="project" value="UniProtKB-UniRule"/>
</dbReference>
<comment type="function">
    <text evidence="8">Catalyzes the reduction of 1-pyrroline-5-carboxylate (PCA) to L-proline.</text>
</comment>
<dbReference type="EMBL" id="CP009788">
    <property type="protein sequence ID" value="AJE04070.1"/>
    <property type="molecule type" value="Genomic_DNA"/>
</dbReference>
<dbReference type="Gene3D" id="3.40.50.720">
    <property type="entry name" value="NAD(P)-binding Rossmann-like Domain"/>
    <property type="match status" value="1"/>
</dbReference>
<dbReference type="InterPro" id="IPR000304">
    <property type="entry name" value="Pyrroline-COOH_reductase"/>
</dbReference>
<feature type="domain" description="Pyrroline-5-carboxylate reductase dimerisation" evidence="13">
    <location>
        <begin position="163"/>
        <end position="267"/>
    </location>
</feature>
<dbReference type="FunFam" id="3.40.50.720:FF:000190">
    <property type="entry name" value="Pyrroline-5-carboxylate reductase"/>
    <property type="match status" value="1"/>
</dbReference>
<dbReference type="PANTHER" id="PTHR11645:SF0">
    <property type="entry name" value="PYRROLINE-5-CARBOXYLATE REDUCTASE 3"/>
    <property type="match status" value="1"/>
</dbReference>
<dbReference type="PANTHER" id="PTHR11645">
    <property type="entry name" value="PYRROLINE-5-CARBOXYLATE REDUCTASE"/>
    <property type="match status" value="1"/>
</dbReference>
<dbReference type="HAMAP" id="MF_01925">
    <property type="entry name" value="P5C_reductase"/>
    <property type="match status" value="1"/>
</dbReference>
<dbReference type="InterPro" id="IPR053790">
    <property type="entry name" value="P5CR-like_CS"/>
</dbReference>
<evidence type="ECO:0000256" key="1">
    <source>
        <dbReference type="ARBA" id="ARBA00004496"/>
    </source>
</evidence>
<keyword evidence="15" id="KW-1185">Reference proteome</keyword>
<evidence type="ECO:0000256" key="9">
    <source>
        <dbReference type="NCBIfam" id="TIGR00112"/>
    </source>
</evidence>
<evidence type="ECO:0000256" key="3">
    <source>
        <dbReference type="ARBA" id="ARBA00022490"/>
    </source>
</evidence>
<dbReference type="FunFam" id="1.10.3730.10:FF:000001">
    <property type="entry name" value="Pyrroline-5-carboxylate reductase"/>
    <property type="match status" value="1"/>
</dbReference>
<name>A0A0B5BHW2_9BACT</name>
<comment type="catalytic activity">
    <reaction evidence="8 11">
        <text>L-proline + NADP(+) = (S)-1-pyrroline-5-carboxylate + NADPH + 2 H(+)</text>
        <dbReference type="Rhea" id="RHEA:14109"/>
        <dbReference type="ChEBI" id="CHEBI:15378"/>
        <dbReference type="ChEBI" id="CHEBI:17388"/>
        <dbReference type="ChEBI" id="CHEBI:57783"/>
        <dbReference type="ChEBI" id="CHEBI:58349"/>
        <dbReference type="ChEBI" id="CHEBI:60039"/>
        <dbReference type="EC" id="1.5.1.2"/>
    </reaction>
</comment>
<evidence type="ECO:0000256" key="6">
    <source>
        <dbReference type="ARBA" id="ARBA00022857"/>
    </source>
</evidence>
<evidence type="ECO:0000259" key="13">
    <source>
        <dbReference type="Pfam" id="PF14748"/>
    </source>
</evidence>
<evidence type="ECO:0000313" key="15">
    <source>
        <dbReference type="Proteomes" id="UP000057609"/>
    </source>
</evidence>
<dbReference type="PROSITE" id="PS00521">
    <property type="entry name" value="P5CR"/>
    <property type="match status" value="1"/>
</dbReference>
<dbReference type="AlphaFoldDB" id="A0A0B5BHW2"/>
<comment type="subcellular location">
    <subcellularLocation>
        <location evidence="1 8">Cytoplasm</location>
    </subcellularLocation>
</comment>
<feature type="binding site" evidence="10">
    <location>
        <position position="58"/>
    </location>
    <ligand>
        <name>NADPH</name>
        <dbReference type="ChEBI" id="CHEBI:57783"/>
    </ligand>
</feature>
<evidence type="ECO:0000256" key="7">
    <source>
        <dbReference type="ARBA" id="ARBA00023002"/>
    </source>
</evidence>
<accession>A0A0B5BHW2</accession>
<dbReference type="GO" id="GO:0004735">
    <property type="term" value="F:pyrroline-5-carboxylate reductase activity"/>
    <property type="evidence" value="ECO:0007669"/>
    <property type="project" value="UniProtKB-UniRule"/>
</dbReference>
<dbReference type="OrthoDB" id="9805754at2"/>
<evidence type="ECO:0000259" key="12">
    <source>
        <dbReference type="Pfam" id="PF03807"/>
    </source>
</evidence>
<dbReference type="Pfam" id="PF03807">
    <property type="entry name" value="F420_oxidored"/>
    <property type="match status" value="1"/>
</dbReference>
<dbReference type="InterPro" id="IPR029036">
    <property type="entry name" value="P5CR_dimer"/>
</dbReference>
<sequence length="270" mass="27474">MLRGRRLGFIGGGNMAEAIIRGVLAGGVPAEEISVAEPVAARREELRSRYGVDARAENTDVVTASNAVILAVKPQVFRGVVAGMGSGALDGKLLISIMAGVPAAAIEEACGTAARVIRVMPNTPALVLHGASALCRGTHADDDDLAFAQSIFDLVGTSCVVEEKLMDAVTGLSGSGPAYVFTFIEALSDAGVKNGLPRDVASRLAAQTVLGAAKLVMESGEHPAILREKVTSPGGTTIAGVASLEQNGFRGAVVAAVDAATARSVELGKK</sequence>
<dbReference type="Gene3D" id="1.10.3730.10">
    <property type="entry name" value="ProC C-terminal domain-like"/>
    <property type="match status" value="1"/>
</dbReference>
<evidence type="ECO:0000256" key="5">
    <source>
        <dbReference type="ARBA" id="ARBA00022650"/>
    </source>
</evidence>
<dbReference type="NCBIfam" id="TIGR00112">
    <property type="entry name" value="proC"/>
    <property type="match status" value="1"/>
</dbReference>
<dbReference type="RefSeq" id="WP_039743725.1">
    <property type="nucleotide sequence ID" value="NZ_CP009788.1"/>
</dbReference>
<keyword evidence="3 8" id="KW-0963">Cytoplasm</keyword>
<dbReference type="STRING" id="345632.GPICK_12510"/>
<dbReference type="GO" id="GO:0005737">
    <property type="term" value="C:cytoplasm"/>
    <property type="evidence" value="ECO:0007669"/>
    <property type="project" value="UniProtKB-SubCell"/>
</dbReference>
<organism evidence="14 15">
    <name type="scientific">Geobacter pickeringii</name>
    <dbReference type="NCBI Taxonomy" id="345632"/>
    <lineage>
        <taxon>Bacteria</taxon>
        <taxon>Pseudomonadati</taxon>
        <taxon>Thermodesulfobacteriota</taxon>
        <taxon>Desulfuromonadia</taxon>
        <taxon>Geobacterales</taxon>
        <taxon>Geobacteraceae</taxon>
        <taxon>Geobacter</taxon>
    </lineage>
</organism>
<comment type="catalytic activity">
    <reaction evidence="8">
        <text>L-proline + NAD(+) = (S)-1-pyrroline-5-carboxylate + NADH + 2 H(+)</text>
        <dbReference type="Rhea" id="RHEA:14105"/>
        <dbReference type="ChEBI" id="CHEBI:15378"/>
        <dbReference type="ChEBI" id="CHEBI:17388"/>
        <dbReference type="ChEBI" id="CHEBI:57540"/>
        <dbReference type="ChEBI" id="CHEBI:57945"/>
        <dbReference type="ChEBI" id="CHEBI:60039"/>
        <dbReference type="EC" id="1.5.1.2"/>
    </reaction>
</comment>
<dbReference type="KEGG" id="gpi:GPICK_12510"/>
<dbReference type="SUPFAM" id="SSF51735">
    <property type="entry name" value="NAD(P)-binding Rossmann-fold domains"/>
    <property type="match status" value="1"/>
</dbReference>
<feature type="binding site" evidence="10">
    <location>
        <begin position="71"/>
        <end position="74"/>
    </location>
    <ligand>
        <name>NADP(+)</name>
        <dbReference type="ChEBI" id="CHEBI:58349"/>
    </ligand>
</feature>
<protein>
    <recommendedName>
        <fullName evidence="8 9">Pyrroline-5-carboxylate reductase</fullName>
        <shortName evidence="8">P5C reductase</shortName>
        <shortName evidence="8">P5CR</shortName>
        <ecNumber evidence="8 9">1.5.1.2</ecNumber>
    </recommendedName>
    <alternativeName>
        <fullName evidence="8">PCA reductase</fullName>
    </alternativeName>
</protein>
<keyword evidence="4 8" id="KW-0028">Amino-acid biosynthesis</keyword>
<dbReference type="UniPathway" id="UPA00098">
    <property type="reaction ID" value="UER00361"/>
</dbReference>
<dbReference type="SUPFAM" id="SSF48179">
    <property type="entry name" value="6-phosphogluconate dehydrogenase C-terminal domain-like"/>
    <property type="match status" value="1"/>
</dbReference>
<keyword evidence="7 8" id="KW-0560">Oxidoreductase</keyword>
<evidence type="ECO:0000256" key="4">
    <source>
        <dbReference type="ARBA" id="ARBA00022605"/>
    </source>
</evidence>
<dbReference type="PIRSF" id="PIRSF000193">
    <property type="entry name" value="Pyrrol-5-carb_rd"/>
    <property type="match status" value="1"/>
</dbReference>
<evidence type="ECO:0000256" key="2">
    <source>
        <dbReference type="ARBA" id="ARBA00005525"/>
    </source>
</evidence>
<proteinExistence type="inferred from homology"/>
<keyword evidence="6 8" id="KW-0521">NADP</keyword>
<gene>
    <name evidence="8" type="primary">proC</name>
    <name evidence="14" type="ORF">GPICK_12510</name>
</gene>
<dbReference type="Pfam" id="PF14748">
    <property type="entry name" value="P5CR_dimer"/>
    <property type="match status" value="1"/>
</dbReference>
<evidence type="ECO:0000256" key="10">
    <source>
        <dbReference type="PIRSR" id="PIRSR000193-1"/>
    </source>
</evidence>
<comment type="pathway">
    <text evidence="8 11">Amino-acid biosynthesis; L-proline biosynthesis; L-proline from L-glutamate 5-semialdehyde: step 1/1.</text>
</comment>
<evidence type="ECO:0000313" key="14">
    <source>
        <dbReference type="EMBL" id="AJE04070.1"/>
    </source>
</evidence>
<evidence type="ECO:0000256" key="8">
    <source>
        <dbReference type="HAMAP-Rule" id="MF_01925"/>
    </source>
</evidence>
<dbReference type="InterPro" id="IPR008927">
    <property type="entry name" value="6-PGluconate_DH-like_C_sf"/>
</dbReference>
<keyword evidence="5 8" id="KW-0641">Proline biosynthesis</keyword>
<comment type="similarity">
    <text evidence="2 8 11">Belongs to the pyrroline-5-carboxylate reductase family.</text>
</comment>
<reference evidence="14 15" key="1">
    <citation type="journal article" date="2015" name="Genome Announc.">
        <title>Complete Genome of Geobacter pickeringii G13T, a Metal-Reducing Isolate from Sedimentary Kaolin Deposits.</title>
        <authorList>
            <person name="Badalamenti J.P."/>
            <person name="Bond D.R."/>
        </authorList>
    </citation>
    <scope>NUCLEOTIDE SEQUENCE [LARGE SCALE GENOMIC DNA]</scope>
    <source>
        <strain evidence="14 15">G13</strain>
    </source>
</reference>
<dbReference type="Proteomes" id="UP000057609">
    <property type="component" value="Chromosome"/>
</dbReference>
<evidence type="ECO:0000256" key="11">
    <source>
        <dbReference type="RuleBase" id="RU003903"/>
    </source>
</evidence>
<feature type="binding site" evidence="10">
    <location>
        <begin position="10"/>
        <end position="15"/>
    </location>
    <ligand>
        <name>NADP(+)</name>
        <dbReference type="ChEBI" id="CHEBI:58349"/>
    </ligand>
</feature>
<dbReference type="HOGENOM" id="CLU_042344_3_1_7"/>